<dbReference type="PANTHER" id="PTHR44156">
    <property type="entry name" value="SUPERNUMERARY LIMBS, ISOFORM B-RELATED"/>
    <property type="match status" value="1"/>
</dbReference>
<dbReference type="SUPFAM" id="SSF81383">
    <property type="entry name" value="F-box domain"/>
    <property type="match status" value="1"/>
</dbReference>
<dbReference type="Pfam" id="PF12937">
    <property type="entry name" value="F-box-like"/>
    <property type="match status" value="1"/>
</dbReference>
<sequence length="919" mass="101204">MPSTPVYDSQITSNIEPVDQVNPEGIHIHDELELLPTTPIRSVLPKKSSHVKAKKLGSKWRGKRVRDLTLTNEGECPLLDLPEDIIHTLLSHIPPKDLTRLAQTCKDLYEVLQDESIWRQSYVNRFLYDGAARDNKAKRDVKLLVQGCLNNGGRGWKKEALSREAMLSRWIDSKASMVIHTPPTGLINTLSLSYPPFIPAPTKSLVVGKNHQTPTKSKSSFVSLATTPASPETINAEGSSSNSLFTPTPAEASSPTPTKLTHRQKYEAILAATTRPPPHVLSASLYFGGVVKSDPISGKVSKGYWGPGRDSNFHLRPHHDPVATPSVVYMPTRAKSFVLWGLRTGSCVHTSMQSRHHATHGGRASSVNAQSEISDSHFGEIIDIWAPETNDSEDLKWVTGGEDGTIKLWHYHPGSGTRSGKRTSNDVIPPSVECLFTSEVNSIPFDNRSEASKRRQNGRPDPMIFARYDTIHDVVVGVTEDGDLRIWFSASSQPKENRIDVGAEEIEGGVKDLHLDVKKTKDGEVFTKILVHHKRSPFFNCYQVTPSGEIQVKTFITPTGSSISTIHSSFQSTKPISFSTNASMLSARIVAPEETSETITPASEEGDPFPAISSTLVESEYGRFVVAGDDTGYIHIWAWDVDEGISTQSPIRSWEAMNGKVTALDYSCGLLAVGSFDGYIKIYDPLPYSPTLLRSFHASHLSPGQLLVAASEEPDARYHTVNKVILENDLIVASIGRKVFAWRAGSGKGRQGGKESGWRRTSGTRGDGKGSSRGLDMKAIHRAVVDEHSDLDSPTTVKITSRHEAREVQAMEDMGLNGDDALQYALMLSMEEQNHNDNSADIEEEVGWDDEGEEYNQATGSSSTPSISANIAGNEHEEEDQLDEETREAIRQVEAFKKQEEDELSKVLEMIRLSEERNG</sequence>
<gene>
    <name evidence="4" type="ORF">L201_005372</name>
</gene>
<dbReference type="Proteomes" id="UP001355207">
    <property type="component" value="Chromosome 7"/>
</dbReference>
<dbReference type="InterPro" id="IPR001680">
    <property type="entry name" value="WD40_rpt"/>
</dbReference>
<feature type="domain" description="F-box" evidence="3">
    <location>
        <begin position="75"/>
        <end position="121"/>
    </location>
</feature>
<feature type="compositionally biased region" description="Low complexity" evidence="2">
    <location>
        <begin position="246"/>
        <end position="258"/>
    </location>
</feature>
<reference evidence="4 5" key="1">
    <citation type="submission" date="2024-01" db="EMBL/GenBank/DDBJ databases">
        <title>Comparative genomics of Cryptococcus and Kwoniella reveals pathogenesis evolution and contrasting modes of karyotype evolution via chromosome fusion or intercentromeric recombination.</title>
        <authorList>
            <person name="Coelho M.A."/>
            <person name="David-Palma M."/>
            <person name="Shea T."/>
            <person name="Bowers K."/>
            <person name="McGinley-Smith S."/>
            <person name="Mohammad A.W."/>
            <person name="Gnirke A."/>
            <person name="Yurkov A.M."/>
            <person name="Nowrousian M."/>
            <person name="Sun S."/>
            <person name="Cuomo C.A."/>
            <person name="Heitman J."/>
        </authorList>
    </citation>
    <scope>NUCLEOTIDE SEQUENCE [LARGE SCALE GENOMIC DNA]</scope>
    <source>
        <strain evidence="4 5">CBS 6074</strain>
    </source>
</reference>
<feature type="compositionally biased region" description="Polar residues" evidence="2">
    <location>
        <begin position="210"/>
        <end position="245"/>
    </location>
</feature>
<organism evidence="4 5">
    <name type="scientific">Kwoniella dendrophila CBS 6074</name>
    <dbReference type="NCBI Taxonomy" id="1295534"/>
    <lineage>
        <taxon>Eukaryota</taxon>
        <taxon>Fungi</taxon>
        <taxon>Dikarya</taxon>
        <taxon>Basidiomycota</taxon>
        <taxon>Agaricomycotina</taxon>
        <taxon>Tremellomycetes</taxon>
        <taxon>Tremellales</taxon>
        <taxon>Cryptococcaceae</taxon>
        <taxon>Kwoniella</taxon>
    </lineage>
</organism>
<feature type="region of interest" description="Disordered" evidence="2">
    <location>
        <begin position="209"/>
        <end position="260"/>
    </location>
</feature>
<dbReference type="Pfam" id="PF00400">
    <property type="entry name" value="WD40"/>
    <property type="match status" value="2"/>
</dbReference>
<dbReference type="AlphaFoldDB" id="A0AAX4JYK7"/>
<keyword evidence="1" id="KW-0853">WD repeat</keyword>
<evidence type="ECO:0000313" key="4">
    <source>
        <dbReference type="EMBL" id="WWC90437.1"/>
    </source>
</evidence>
<dbReference type="EMBL" id="CP144104">
    <property type="protein sequence ID" value="WWC90437.1"/>
    <property type="molecule type" value="Genomic_DNA"/>
</dbReference>
<dbReference type="InterPro" id="IPR001810">
    <property type="entry name" value="F-box_dom"/>
</dbReference>
<feature type="compositionally biased region" description="Polar residues" evidence="2">
    <location>
        <begin position="856"/>
        <end position="871"/>
    </location>
</feature>
<dbReference type="Gene3D" id="1.20.1280.50">
    <property type="match status" value="1"/>
</dbReference>
<dbReference type="Gene3D" id="2.130.10.10">
    <property type="entry name" value="YVTN repeat-like/Quinoprotein amine dehydrogenase"/>
    <property type="match status" value="1"/>
</dbReference>
<evidence type="ECO:0000256" key="1">
    <source>
        <dbReference type="PROSITE-ProRule" id="PRU00221"/>
    </source>
</evidence>
<evidence type="ECO:0000313" key="5">
    <source>
        <dbReference type="Proteomes" id="UP001355207"/>
    </source>
</evidence>
<dbReference type="GeneID" id="91096042"/>
<dbReference type="SMART" id="SM00320">
    <property type="entry name" value="WD40"/>
    <property type="match status" value="2"/>
</dbReference>
<proteinExistence type="predicted"/>
<name>A0AAX4JYK7_9TREE</name>
<dbReference type="InterPro" id="IPR015943">
    <property type="entry name" value="WD40/YVTN_repeat-like_dom_sf"/>
</dbReference>
<accession>A0AAX4JYK7</accession>
<dbReference type="PROSITE" id="PS50082">
    <property type="entry name" value="WD_REPEATS_2"/>
    <property type="match status" value="1"/>
</dbReference>
<feature type="region of interest" description="Disordered" evidence="2">
    <location>
        <begin position="853"/>
        <end position="887"/>
    </location>
</feature>
<dbReference type="RefSeq" id="XP_066077200.1">
    <property type="nucleotide sequence ID" value="XM_066221103.1"/>
</dbReference>
<dbReference type="SMART" id="SM00256">
    <property type="entry name" value="FBOX"/>
    <property type="match status" value="1"/>
</dbReference>
<protein>
    <recommendedName>
        <fullName evidence="3">F-box domain-containing protein</fullName>
    </recommendedName>
</protein>
<dbReference type="PROSITE" id="PS50181">
    <property type="entry name" value="FBOX"/>
    <property type="match status" value="1"/>
</dbReference>
<dbReference type="InterPro" id="IPR053299">
    <property type="entry name" value="ASTRA_WD_repeat"/>
</dbReference>
<dbReference type="InterPro" id="IPR036322">
    <property type="entry name" value="WD40_repeat_dom_sf"/>
</dbReference>
<dbReference type="SUPFAM" id="SSF50978">
    <property type="entry name" value="WD40 repeat-like"/>
    <property type="match status" value="1"/>
</dbReference>
<feature type="repeat" description="WD" evidence="1">
    <location>
        <begin position="398"/>
        <end position="419"/>
    </location>
</feature>
<evidence type="ECO:0000259" key="3">
    <source>
        <dbReference type="PROSITE" id="PS50181"/>
    </source>
</evidence>
<feature type="compositionally biased region" description="Acidic residues" evidence="2">
    <location>
        <begin position="876"/>
        <end position="886"/>
    </location>
</feature>
<keyword evidence="5" id="KW-1185">Reference proteome</keyword>
<dbReference type="InterPro" id="IPR036047">
    <property type="entry name" value="F-box-like_dom_sf"/>
</dbReference>
<feature type="region of interest" description="Disordered" evidence="2">
    <location>
        <begin position="745"/>
        <end position="774"/>
    </location>
</feature>
<evidence type="ECO:0000256" key="2">
    <source>
        <dbReference type="SAM" id="MobiDB-lite"/>
    </source>
</evidence>